<dbReference type="AlphaFoldDB" id="A0A2S1LNC5"/>
<dbReference type="Gene3D" id="3.40.630.10">
    <property type="entry name" value="Zn peptidases"/>
    <property type="match status" value="1"/>
</dbReference>
<dbReference type="PANTHER" id="PTHR12147:SF26">
    <property type="entry name" value="PEPTIDASE M28 DOMAIN-CONTAINING PROTEIN"/>
    <property type="match status" value="1"/>
</dbReference>
<evidence type="ECO:0000313" key="4">
    <source>
        <dbReference type="Proteomes" id="UP000244677"/>
    </source>
</evidence>
<feature type="signal peptide" evidence="1">
    <location>
        <begin position="1"/>
        <end position="20"/>
    </location>
</feature>
<keyword evidence="1" id="KW-0732">Signal</keyword>
<dbReference type="PROSITE" id="PS51257">
    <property type="entry name" value="PROKAR_LIPOPROTEIN"/>
    <property type="match status" value="1"/>
</dbReference>
<evidence type="ECO:0000256" key="1">
    <source>
        <dbReference type="SAM" id="SignalP"/>
    </source>
</evidence>
<proteinExistence type="predicted"/>
<dbReference type="CDD" id="cd03877">
    <property type="entry name" value="M28_like"/>
    <property type="match status" value="1"/>
</dbReference>
<accession>A0A2S1LNC5</accession>
<dbReference type="RefSeq" id="WP_108736822.1">
    <property type="nucleotide sequence ID" value="NZ_CP020919.1"/>
</dbReference>
<dbReference type="GO" id="GO:0008235">
    <property type="term" value="F:metalloexopeptidase activity"/>
    <property type="evidence" value="ECO:0007669"/>
    <property type="project" value="InterPro"/>
</dbReference>
<evidence type="ECO:0000259" key="2">
    <source>
        <dbReference type="Pfam" id="PF04389"/>
    </source>
</evidence>
<reference evidence="3 4" key="1">
    <citation type="submission" date="2017-04" db="EMBL/GenBank/DDBJ databases">
        <title>Complete genome sequence of Flavobacterium kingsejong AJ004.</title>
        <authorList>
            <person name="Lee P.C."/>
        </authorList>
    </citation>
    <scope>NUCLEOTIDE SEQUENCE [LARGE SCALE GENOMIC DNA]</scope>
    <source>
        <strain evidence="3 4">AJ004</strain>
    </source>
</reference>
<dbReference type="GO" id="GO:0006508">
    <property type="term" value="P:proteolysis"/>
    <property type="evidence" value="ECO:0007669"/>
    <property type="project" value="InterPro"/>
</dbReference>
<dbReference type="EMBL" id="CP020919">
    <property type="protein sequence ID" value="AWG25219.1"/>
    <property type="molecule type" value="Genomic_DNA"/>
</dbReference>
<feature type="chain" id="PRO_5015689311" evidence="1">
    <location>
        <begin position="21"/>
        <end position="313"/>
    </location>
</feature>
<dbReference type="PANTHER" id="PTHR12147">
    <property type="entry name" value="METALLOPEPTIDASE M28 FAMILY MEMBER"/>
    <property type="match status" value="1"/>
</dbReference>
<dbReference type="Pfam" id="PF04389">
    <property type="entry name" value="Peptidase_M28"/>
    <property type="match status" value="1"/>
</dbReference>
<feature type="domain" description="Peptidase M28" evidence="2">
    <location>
        <begin position="91"/>
        <end position="291"/>
    </location>
</feature>
<gene>
    <name evidence="3" type="ORF">FK004_08225</name>
</gene>
<evidence type="ECO:0000313" key="3">
    <source>
        <dbReference type="EMBL" id="AWG25219.1"/>
    </source>
</evidence>
<dbReference type="Proteomes" id="UP000244677">
    <property type="component" value="Chromosome"/>
</dbReference>
<dbReference type="SUPFAM" id="SSF53187">
    <property type="entry name" value="Zn-dependent exopeptidases"/>
    <property type="match status" value="1"/>
</dbReference>
<dbReference type="OrthoDB" id="9764939at2"/>
<protein>
    <submittedName>
        <fullName evidence="3">Peptidase M28</fullName>
    </submittedName>
</protein>
<name>A0A2S1LNC5_9FLAO</name>
<organism evidence="3 4">
    <name type="scientific">Flavobacterium kingsejongi</name>
    <dbReference type="NCBI Taxonomy" id="1678728"/>
    <lineage>
        <taxon>Bacteria</taxon>
        <taxon>Pseudomonadati</taxon>
        <taxon>Bacteroidota</taxon>
        <taxon>Flavobacteriia</taxon>
        <taxon>Flavobacteriales</taxon>
        <taxon>Flavobacteriaceae</taxon>
        <taxon>Flavobacterium</taxon>
    </lineage>
</organism>
<sequence>MKKILLLSSLLFLACKSAPVVENAPYKVSPESVSKTLKYLSSDELEGRDTGSVGIAKAATYIEGIFKKSGVQPYFKTYRDTLTNYPETAYNIVGYIEGNDPELKKEFIVLGAHYDHIGIAGTAVDGDVINNGANDDASGTTAVLEMAKYFGTHKTNKRSVLFVLFSAEEKGLLGSQHLAAKLKKQNFNLYLMFNYEMIGVPMKRDFTAYLTGYQKSNMADELNGYAGKKLVGFLPAELTYQLFKASDNYPFYETFKVPAQTICTFDFENFEYYHHVKDEYEQMDVAHMTSFIQEMVPVMEQMINSKNRTIHLN</sequence>
<dbReference type="KEGG" id="fki:FK004_08225"/>
<keyword evidence="4" id="KW-1185">Reference proteome</keyword>
<dbReference type="InterPro" id="IPR007484">
    <property type="entry name" value="Peptidase_M28"/>
</dbReference>
<dbReference type="InterPro" id="IPR045175">
    <property type="entry name" value="M28_fam"/>
</dbReference>